<dbReference type="Proteomes" id="UP000276133">
    <property type="component" value="Unassembled WGS sequence"/>
</dbReference>
<dbReference type="AlphaFoldDB" id="A0A3M7RWW5"/>
<dbReference type="EMBL" id="REGN01002484">
    <property type="protein sequence ID" value="RNA27835.1"/>
    <property type="molecule type" value="Genomic_DNA"/>
</dbReference>
<proteinExistence type="predicted"/>
<feature type="transmembrane region" description="Helical" evidence="1">
    <location>
        <begin position="20"/>
        <end position="37"/>
    </location>
</feature>
<keyword evidence="1" id="KW-0472">Membrane</keyword>
<comment type="caution">
    <text evidence="2">The sequence shown here is derived from an EMBL/GenBank/DDBJ whole genome shotgun (WGS) entry which is preliminary data.</text>
</comment>
<evidence type="ECO:0000313" key="3">
    <source>
        <dbReference type="Proteomes" id="UP000276133"/>
    </source>
</evidence>
<accession>A0A3M7RWW5</accession>
<keyword evidence="1" id="KW-0812">Transmembrane</keyword>
<organism evidence="2 3">
    <name type="scientific">Brachionus plicatilis</name>
    <name type="common">Marine rotifer</name>
    <name type="synonym">Brachionus muelleri</name>
    <dbReference type="NCBI Taxonomy" id="10195"/>
    <lineage>
        <taxon>Eukaryota</taxon>
        <taxon>Metazoa</taxon>
        <taxon>Spiralia</taxon>
        <taxon>Gnathifera</taxon>
        <taxon>Rotifera</taxon>
        <taxon>Eurotatoria</taxon>
        <taxon>Monogononta</taxon>
        <taxon>Pseudotrocha</taxon>
        <taxon>Ploima</taxon>
        <taxon>Brachionidae</taxon>
        <taxon>Brachionus</taxon>
    </lineage>
</organism>
<name>A0A3M7RWW5_BRAPC</name>
<evidence type="ECO:0000256" key="1">
    <source>
        <dbReference type="SAM" id="Phobius"/>
    </source>
</evidence>
<gene>
    <name evidence="2" type="ORF">BpHYR1_049938</name>
</gene>
<keyword evidence="1" id="KW-1133">Transmembrane helix</keyword>
<sequence length="134" mass="16014">MITYQNPKYCVAHVKWVKRVNILFLGLNFWAIIYNFSGNRVNPFDPFEPQIINRGAKGVIQKFRKNWVTIFEVFEQNGCEIINKKKYGHPVRLGYRITNRHISYLQPIMPHILYCLREKLAKSDDFFVTNLYQQ</sequence>
<keyword evidence="3" id="KW-1185">Reference proteome</keyword>
<reference evidence="2 3" key="1">
    <citation type="journal article" date="2018" name="Sci. Rep.">
        <title>Genomic signatures of local adaptation to the degree of environmental predictability in rotifers.</title>
        <authorList>
            <person name="Franch-Gras L."/>
            <person name="Hahn C."/>
            <person name="Garcia-Roger E.M."/>
            <person name="Carmona M.J."/>
            <person name="Serra M."/>
            <person name="Gomez A."/>
        </authorList>
    </citation>
    <scope>NUCLEOTIDE SEQUENCE [LARGE SCALE GENOMIC DNA]</scope>
    <source>
        <strain evidence="2">HYR1</strain>
    </source>
</reference>
<protein>
    <submittedName>
        <fullName evidence="2">Uncharacterized protein</fullName>
    </submittedName>
</protein>
<evidence type="ECO:0000313" key="2">
    <source>
        <dbReference type="EMBL" id="RNA27835.1"/>
    </source>
</evidence>